<feature type="chain" id="PRO_5040484773" description="RxLR effector protein" evidence="2">
    <location>
        <begin position="22"/>
        <end position="126"/>
    </location>
</feature>
<keyword evidence="4" id="KW-1185">Reference proteome</keyword>
<gene>
    <name evidence="3" type="ORF">HYALB_00012271</name>
</gene>
<evidence type="ECO:0000256" key="1">
    <source>
        <dbReference type="SAM" id="MobiDB-lite"/>
    </source>
</evidence>
<evidence type="ECO:0000256" key="2">
    <source>
        <dbReference type="SAM" id="SignalP"/>
    </source>
</evidence>
<dbReference type="AlphaFoldDB" id="A0A9N9Q3P5"/>
<proteinExistence type="predicted"/>
<feature type="compositionally biased region" description="Basic and acidic residues" evidence="1">
    <location>
        <begin position="99"/>
        <end position="120"/>
    </location>
</feature>
<feature type="signal peptide" evidence="2">
    <location>
        <begin position="1"/>
        <end position="21"/>
    </location>
</feature>
<evidence type="ECO:0000313" key="4">
    <source>
        <dbReference type="Proteomes" id="UP000701801"/>
    </source>
</evidence>
<feature type="region of interest" description="Disordered" evidence="1">
    <location>
        <begin position="95"/>
        <end position="126"/>
    </location>
</feature>
<comment type="caution">
    <text evidence="3">The sequence shown here is derived from an EMBL/GenBank/DDBJ whole genome shotgun (WGS) entry which is preliminary data.</text>
</comment>
<evidence type="ECO:0008006" key="5">
    <source>
        <dbReference type="Google" id="ProtNLM"/>
    </source>
</evidence>
<sequence>MQLLNIPTAILLLASALSVTSIPVGSGDVALQARDVPVVNVADGQEFAKNYRRDENTLEARDDKPIIPVIAKVLAKPVVAPTKWVATAVKKVTGKSRYSRRDVEDTLGARDTEADEDMKYRSNAGK</sequence>
<dbReference type="EMBL" id="CAJVRM010000264">
    <property type="protein sequence ID" value="CAG8978540.1"/>
    <property type="molecule type" value="Genomic_DNA"/>
</dbReference>
<evidence type="ECO:0000313" key="3">
    <source>
        <dbReference type="EMBL" id="CAG8978540.1"/>
    </source>
</evidence>
<accession>A0A9N9Q3P5</accession>
<keyword evidence="2" id="KW-0732">Signal</keyword>
<organism evidence="3 4">
    <name type="scientific">Hymenoscyphus albidus</name>
    <dbReference type="NCBI Taxonomy" id="595503"/>
    <lineage>
        <taxon>Eukaryota</taxon>
        <taxon>Fungi</taxon>
        <taxon>Dikarya</taxon>
        <taxon>Ascomycota</taxon>
        <taxon>Pezizomycotina</taxon>
        <taxon>Leotiomycetes</taxon>
        <taxon>Helotiales</taxon>
        <taxon>Helotiaceae</taxon>
        <taxon>Hymenoscyphus</taxon>
    </lineage>
</organism>
<reference evidence="3" key="1">
    <citation type="submission" date="2021-07" db="EMBL/GenBank/DDBJ databases">
        <authorList>
            <person name="Durling M."/>
        </authorList>
    </citation>
    <scope>NUCLEOTIDE SEQUENCE</scope>
</reference>
<dbReference type="OrthoDB" id="10427202at2759"/>
<dbReference type="Proteomes" id="UP000701801">
    <property type="component" value="Unassembled WGS sequence"/>
</dbReference>
<name>A0A9N9Q3P5_9HELO</name>
<protein>
    <recommendedName>
        <fullName evidence="5">RxLR effector protein</fullName>
    </recommendedName>
</protein>